<dbReference type="OrthoDB" id="3507613at2759"/>
<organism evidence="1 2">
    <name type="scientific">Fonsecaea nubica</name>
    <dbReference type="NCBI Taxonomy" id="856822"/>
    <lineage>
        <taxon>Eukaryota</taxon>
        <taxon>Fungi</taxon>
        <taxon>Dikarya</taxon>
        <taxon>Ascomycota</taxon>
        <taxon>Pezizomycotina</taxon>
        <taxon>Eurotiomycetes</taxon>
        <taxon>Chaetothyriomycetidae</taxon>
        <taxon>Chaetothyriales</taxon>
        <taxon>Herpotrichiellaceae</taxon>
        <taxon>Fonsecaea</taxon>
    </lineage>
</organism>
<dbReference type="RefSeq" id="XP_022503207.1">
    <property type="nucleotide sequence ID" value="XM_022640951.1"/>
</dbReference>
<dbReference type="Proteomes" id="UP000185904">
    <property type="component" value="Unassembled WGS sequence"/>
</dbReference>
<dbReference type="GeneID" id="34586070"/>
<comment type="caution">
    <text evidence="1">The sequence shown here is derived from an EMBL/GenBank/DDBJ whole genome shotgun (WGS) entry which is preliminary data.</text>
</comment>
<accession>A0A178DAQ8</accession>
<dbReference type="EMBL" id="LVCJ01000011">
    <property type="protein sequence ID" value="OAL38195.1"/>
    <property type="molecule type" value="Genomic_DNA"/>
</dbReference>
<evidence type="ECO:0000313" key="1">
    <source>
        <dbReference type="EMBL" id="OAL38195.1"/>
    </source>
</evidence>
<reference evidence="1 2" key="1">
    <citation type="submission" date="2016-03" db="EMBL/GenBank/DDBJ databases">
        <title>The draft genome sequence of Fonsecaea nubica causative agent of cutaneous subcutaneous infection in human host.</title>
        <authorList>
            <person name="Costa F."/>
            <person name="Sybren D.H."/>
            <person name="Raittz R.T."/>
            <person name="Weiss V.A."/>
            <person name="Leao A.C."/>
            <person name="Gomes R."/>
            <person name="De Souza E.M."/>
            <person name="Pedrosa F.O."/>
            <person name="Steffens M.B."/>
            <person name="Bombassaro A."/>
            <person name="Tadra-Sfeir M.Z."/>
            <person name="Moreno L.F."/>
            <person name="Najafzadeh M.J."/>
            <person name="Felipe M.S."/>
            <person name="Teixeira M."/>
            <person name="Sun J."/>
            <person name="Xi L."/>
            <person name="Castro M.A."/>
            <person name="Vicente V.A."/>
        </authorList>
    </citation>
    <scope>NUCLEOTIDE SEQUENCE [LARGE SCALE GENOMIC DNA]</scope>
    <source>
        <strain evidence="1 2">CBS 269.64</strain>
    </source>
</reference>
<protein>
    <submittedName>
        <fullName evidence="1">Uncharacterized protein</fullName>
    </submittedName>
</protein>
<evidence type="ECO:0000313" key="2">
    <source>
        <dbReference type="Proteomes" id="UP000185904"/>
    </source>
</evidence>
<keyword evidence="2" id="KW-1185">Reference proteome</keyword>
<dbReference type="AlphaFoldDB" id="A0A178DAQ8"/>
<name>A0A178DAQ8_9EURO</name>
<gene>
    <name evidence="1" type="ORF">AYO20_02647</name>
</gene>
<proteinExistence type="predicted"/>
<sequence length="227" mass="26042">MLALRIPTDGSEVHLVSVDIKDRPQDDGSADFFDDVADLSPWLGDAFKYRRVADFYVKNVEDLSAQFPRLVRDDDTALHGRYLLYYTILPTLPVNKCCANYIGFDPPADRLFWRGDLFVVRYEGELGMGHEYVDVPLTLTRIIKDIIRSAYQRRALESIVEDDAEFERIMQRDRERRPWFHAAVETGALERFRTGQPLSDGDILLLRQMSGTVQWPNGDSESLPPAT</sequence>